<dbReference type="InterPro" id="IPR040976">
    <property type="entry name" value="Pkinase_fungal"/>
</dbReference>
<reference evidence="2 3" key="1">
    <citation type="journal article" date="2016" name="Mol. Biol. Evol.">
        <title>Comparative Genomics of Early-Diverging Mushroom-Forming Fungi Provides Insights into the Origins of Lignocellulose Decay Capabilities.</title>
        <authorList>
            <person name="Nagy L.G."/>
            <person name="Riley R."/>
            <person name="Tritt A."/>
            <person name="Adam C."/>
            <person name="Daum C."/>
            <person name="Floudas D."/>
            <person name="Sun H."/>
            <person name="Yadav J.S."/>
            <person name="Pangilinan J."/>
            <person name="Larsson K.H."/>
            <person name="Matsuura K."/>
            <person name="Barry K."/>
            <person name="Labutti K."/>
            <person name="Kuo R."/>
            <person name="Ohm R.A."/>
            <person name="Bhattacharya S.S."/>
            <person name="Shirouzu T."/>
            <person name="Yoshinaga Y."/>
            <person name="Martin F.M."/>
            <person name="Grigoriev I.V."/>
            <person name="Hibbett D.S."/>
        </authorList>
    </citation>
    <scope>NUCLEOTIDE SEQUENCE [LARGE SCALE GENOMIC DNA]</scope>
    <source>
        <strain evidence="2 3">HHB14362 ss-1</strain>
    </source>
</reference>
<protein>
    <recommendedName>
        <fullName evidence="1">Fungal-type protein kinase domain-containing protein</fullName>
    </recommendedName>
</protein>
<dbReference type="Proteomes" id="UP000076761">
    <property type="component" value="Unassembled WGS sequence"/>
</dbReference>
<evidence type="ECO:0000259" key="1">
    <source>
        <dbReference type="Pfam" id="PF17667"/>
    </source>
</evidence>
<dbReference type="Pfam" id="PF17667">
    <property type="entry name" value="Pkinase_fungal"/>
    <property type="match status" value="1"/>
</dbReference>
<dbReference type="PROSITE" id="PS00109">
    <property type="entry name" value="PROTEIN_KINASE_TYR"/>
    <property type="match status" value="1"/>
</dbReference>
<dbReference type="PANTHER" id="PTHR38248:SF2">
    <property type="entry name" value="FUNK1 11"/>
    <property type="match status" value="1"/>
</dbReference>
<dbReference type="InterPro" id="IPR008266">
    <property type="entry name" value="Tyr_kinase_AS"/>
</dbReference>
<feature type="domain" description="Fungal-type protein kinase" evidence="1">
    <location>
        <begin position="17"/>
        <end position="396"/>
    </location>
</feature>
<dbReference type="OrthoDB" id="3270165at2759"/>
<keyword evidence="3" id="KW-1185">Reference proteome</keyword>
<dbReference type="STRING" id="1314782.A0A165MFC9"/>
<sequence>MDDPLYGYDPGMKLKMNTEQVNNWTQIQEYAVSAFRSVPRCFLLAIGIFGDMARLFRWDRSSVIASRSFPYKTQPEPLLKFVIGLALYANGGIDATLTASVLEAERELVSKAYRRGQEDNLLPPGSYQSDPPGCSLAQSSMRISVPSSTEGGMPDTYVTLGQPLFCSKSIFGRGTRVWIATKICHGDDGDAPMVVIKDYWRESHRWAEGDVYRAIYRGRTKTFGVARFSHDYDIDDSPDDTVHRSSGARLNQGIAGILPSLAGNQKDRQRFKELVHHRVILLSIGIPLWRFNSTRILLESIRDAIIGHNNMCEQGVLHRDISASNIMISADVKAEDGAKGFIIDPEYAVDLRAPGADDLLCDLTGTFQYTAMALFRAKVQHDKWHDLESFFWVVVEVVLKHTSCFITIDDKLLRGSQAVALIFTADLSHRETFLSRHVDTLTVSNNEPLTKCIKEFADLVATHYPSRGHHVSVRGIAFAHVTTRLDGKVISQNEMDQLVEADYIGYRRRAEY</sequence>
<dbReference type="PANTHER" id="PTHR38248">
    <property type="entry name" value="FUNK1 6"/>
    <property type="match status" value="1"/>
</dbReference>
<dbReference type="SUPFAM" id="SSF56112">
    <property type="entry name" value="Protein kinase-like (PK-like)"/>
    <property type="match status" value="1"/>
</dbReference>
<accession>A0A165MFC9</accession>
<dbReference type="EMBL" id="KV425693">
    <property type="protein sequence ID" value="KZT18262.1"/>
    <property type="molecule type" value="Genomic_DNA"/>
</dbReference>
<dbReference type="Gene3D" id="1.10.510.10">
    <property type="entry name" value="Transferase(Phosphotransferase) domain 1"/>
    <property type="match status" value="1"/>
</dbReference>
<organism evidence="2 3">
    <name type="scientific">Neolentinus lepideus HHB14362 ss-1</name>
    <dbReference type="NCBI Taxonomy" id="1314782"/>
    <lineage>
        <taxon>Eukaryota</taxon>
        <taxon>Fungi</taxon>
        <taxon>Dikarya</taxon>
        <taxon>Basidiomycota</taxon>
        <taxon>Agaricomycotina</taxon>
        <taxon>Agaricomycetes</taxon>
        <taxon>Gloeophyllales</taxon>
        <taxon>Gloeophyllaceae</taxon>
        <taxon>Neolentinus</taxon>
    </lineage>
</organism>
<dbReference type="InParanoid" id="A0A165MFC9"/>
<name>A0A165MFC9_9AGAM</name>
<gene>
    <name evidence="2" type="ORF">NEOLEDRAFT_193645</name>
</gene>
<evidence type="ECO:0000313" key="3">
    <source>
        <dbReference type="Proteomes" id="UP000076761"/>
    </source>
</evidence>
<dbReference type="InterPro" id="IPR011009">
    <property type="entry name" value="Kinase-like_dom_sf"/>
</dbReference>
<evidence type="ECO:0000313" key="2">
    <source>
        <dbReference type="EMBL" id="KZT18262.1"/>
    </source>
</evidence>
<dbReference type="GO" id="GO:0004672">
    <property type="term" value="F:protein kinase activity"/>
    <property type="evidence" value="ECO:0007669"/>
    <property type="project" value="InterPro"/>
</dbReference>
<proteinExistence type="predicted"/>
<dbReference type="AlphaFoldDB" id="A0A165MFC9"/>